<evidence type="ECO:0000256" key="8">
    <source>
        <dbReference type="ARBA" id="ARBA00022801"/>
    </source>
</evidence>
<dbReference type="GO" id="GO:0043137">
    <property type="term" value="P:DNA replication, removal of RNA primer"/>
    <property type="evidence" value="ECO:0007669"/>
    <property type="project" value="TreeGrafter"/>
</dbReference>
<accession>A0A2T0BMG9</accession>
<evidence type="ECO:0000256" key="2">
    <source>
        <dbReference type="ARBA" id="ARBA00001946"/>
    </source>
</evidence>
<dbReference type="SUPFAM" id="SSF53098">
    <property type="entry name" value="Ribonuclease H-like"/>
    <property type="match status" value="1"/>
</dbReference>
<dbReference type="GO" id="GO:0003676">
    <property type="term" value="F:nucleic acid binding"/>
    <property type="evidence" value="ECO:0007669"/>
    <property type="project" value="InterPro"/>
</dbReference>
<name>A0A2T0BMG9_9CLOT</name>
<evidence type="ECO:0000256" key="9">
    <source>
        <dbReference type="ARBA" id="ARBA00022842"/>
    </source>
</evidence>
<dbReference type="PANTHER" id="PTHR10642:SF26">
    <property type="entry name" value="RIBONUCLEASE H1"/>
    <property type="match status" value="1"/>
</dbReference>
<evidence type="ECO:0000256" key="4">
    <source>
        <dbReference type="ARBA" id="ARBA00012180"/>
    </source>
</evidence>
<dbReference type="FunFam" id="3.40.970.10:FF:000001">
    <property type="entry name" value="Ribonuclease H1"/>
    <property type="match status" value="1"/>
</dbReference>
<dbReference type="GO" id="GO:0046872">
    <property type="term" value="F:metal ion binding"/>
    <property type="evidence" value="ECO:0007669"/>
    <property type="project" value="UniProtKB-KW"/>
</dbReference>
<keyword evidence="5" id="KW-0540">Nuclease</keyword>
<comment type="cofactor">
    <cofactor evidence="2">
        <name>Mg(2+)</name>
        <dbReference type="ChEBI" id="CHEBI:18420"/>
    </cofactor>
</comment>
<evidence type="ECO:0000313" key="12">
    <source>
        <dbReference type="Proteomes" id="UP000237798"/>
    </source>
</evidence>
<evidence type="ECO:0000259" key="10">
    <source>
        <dbReference type="PROSITE" id="PS50879"/>
    </source>
</evidence>
<evidence type="ECO:0000313" key="11">
    <source>
        <dbReference type="EMBL" id="PRR85070.1"/>
    </source>
</evidence>
<gene>
    <name evidence="11" type="primary">rnhA</name>
    <name evidence="11" type="ORF">CLLU_19840</name>
</gene>
<dbReference type="PROSITE" id="PS50879">
    <property type="entry name" value="RNASE_H_1"/>
    <property type="match status" value="1"/>
</dbReference>
<dbReference type="Proteomes" id="UP000237798">
    <property type="component" value="Unassembled WGS sequence"/>
</dbReference>
<evidence type="ECO:0000256" key="7">
    <source>
        <dbReference type="ARBA" id="ARBA00022759"/>
    </source>
</evidence>
<dbReference type="EMBL" id="PVXP01000025">
    <property type="protein sequence ID" value="PRR85070.1"/>
    <property type="molecule type" value="Genomic_DNA"/>
</dbReference>
<feature type="domain" description="RNase H type-1" evidence="10">
    <location>
        <begin position="61"/>
        <end position="200"/>
    </location>
</feature>
<dbReference type="CDD" id="cd09277">
    <property type="entry name" value="RNase_HI_bacteria_like"/>
    <property type="match status" value="1"/>
</dbReference>
<keyword evidence="6" id="KW-0479">Metal-binding</keyword>
<dbReference type="InterPro" id="IPR011320">
    <property type="entry name" value="RNase_H1_N"/>
</dbReference>
<dbReference type="InterPro" id="IPR036397">
    <property type="entry name" value="RNaseH_sf"/>
</dbReference>
<keyword evidence="7" id="KW-0255">Endonuclease</keyword>
<dbReference type="InterPro" id="IPR009027">
    <property type="entry name" value="Ribosomal_bL9/RNase_H1_N"/>
</dbReference>
<reference evidence="11 12" key="1">
    <citation type="submission" date="2018-03" db="EMBL/GenBank/DDBJ databases">
        <title>Genome sequence of Clostridium luticellarii DSM 29923.</title>
        <authorList>
            <person name="Poehlein A."/>
            <person name="Daniel R."/>
        </authorList>
    </citation>
    <scope>NUCLEOTIDE SEQUENCE [LARGE SCALE GENOMIC DNA]</scope>
    <source>
        <strain evidence="11 12">DSM 29923</strain>
    </source>
</reference>
<dbReference type="PANTHER" id="PTHR10642">
    <property type="entry name" value="RIBONUCLEASE H1"/>
    <property type="match status" value="1"/>
</dbReference>
<dbReference type="Pfam" id="PF01693">
    <property type="entry name" value="Cauli_VI"/>
    <property type="match status" value="1"/>
</dbReference>
<dbReference type="Gene3D" id="3.40.970.10">
    <property type="entry name" value="Ribonuclease H1, N-terminal domain"/>
    <property type="match status" value="1"/>
</dbReference>
<evidence type="ECO:0000256" key="5">
    <source>
        <dbReference type="ARBA" id="ARBA00022722"/>
    </source>
</evidence>
<dbReference type="GO" id="GO:0004523">
    <property type="term" value="F:RNA-DNA hybrid ribonuclease activity"/>
    <property type="evidence" value="ECO:0007669"/>
    <property type="project" value="UniProtKB-EC"/>
</dbReference>
<dbReference type="RefSeq" id="WP_106009573.1">
    <property type="nucleotide sequence ID" value="NZ_JALCPJ010000013.1"/>
</dbReference>
<dbReference type="InterPro" id="IPR012337">
    <property type="entry name" value="RNaseH-like_sf"/>
</dbReference>
<dbReference type="SUPFAM" id="SSF55658">
    <property type="entry name" value="L9 N-domain-like"/>
    <property type="match status" value="1"/>
</dbReference>
<dbReference type="InterPro" id="IPR002156">
    <property type="entry name" value="RNaseH_domain"/>
</dbReference>
<evidence type="ECO:0000256" key="3">
    <source>
        <dbReference type="ARBA" id="ARBA00005300"/>
    </source>
</evidence>
<dbReference type="InterPro" id="IPR050092">
    <property type="entry name" value="RNase_H"/>
</dbReference>
<protein>
    <recommendedName>
        <fullName evidence="4">ribonuclease H</fullName>
        <ecNumber evidence="4">3.1.26.4</ecNumber>
    </recommendedName>
</protein>
<comment type="similarity">
    <text evidence="3">Belongs to the RNase H family.</text>
</comment>
<sequence>MASNFYSVKIGRVPGVYNSWEECEKQIRGFSGAVYKKFKDYDSAVEFIRGSKVDVSQNMSGKDVLYAYVDGSYNDRDNIAGYGVVIVKNDTVLFKDLGAFRISDMIESRNVLGEVRGALKAVELALANDFADIVIVYDYKGIECWATGEWKANKILTKDYRDFMKKYMKKINIGFKKVKAHSGEDKYNDLADLLAKKAVEILS</sequence>
<keyword evidence="12" id="KW-1185">Reference proteome</keyword>
<evidence type="ECO:0000256" key="6">
    <source>
        <dbReference type="ARBA" id="ARBA00022723"/>
    </source>
</evidence>
<comment type="catalytic activity">
    <reaction evidence="1">
        <text>Endonucleolytic cleavage to 5'-phosphomonoester.</text>
        <dbReference type="EC" id="3.1.26.4"/>
    </reaction>
</comment>
<keyword evidence="9" id="KW-0460">Magnesium</keyword>
<proteinExistence type="inferred from homology"/>
<evidence type="ECO:0000256" key="1">
    <source>
        <dbReference type="ARBA" id="ARBA00000077"/>
    </source>
</evidence>
<organism evidence="11 12">
    <name type="scientific">Clostridium luticellarii</name>
    <dbReference type="NCBI Taxonomy" id="1691940"/>
    <lineage>
        <taxon>Bacteria</taxon>
        <taxon>Bacillati</taxon>
        <taxon>Bacillota</taxon>
        <taxon>Clostridia</taxon>
        <taxon>Eubacteriales</taxon>
        <taxon>Clostridiaceae</taxon>
        <taxon>Clostridium</taxon>
    </lineage>
</organism>
<dbReference type="Pfam" id="PF00075">
    <property type="entry name" value="RNase_H"/>
    <property type="match status" value="1"/>
</dbReference>
<dbReference type="InterPro" id="IPR037056">
    <property type="entry name" value="RNase_H1_N_sf"/>
</dbReference>
<dbReference type="EC" id="3.1.26.4" evidence="4"/>
<dbReference type="OrthoDB" id="9811552at2"/>
<comment type="caution">
    <text evidence="11">The sequence shown here is derived from an EMBL/GenBank/DDBJ whole genome shotgun (WGS) entry which is preliminary data.</text>
</comment>
<dbReference type="AlphaFoldDB" id="A0A2T0BMG9"/>
<keyword evidence="8 11" id="KW-0378">Hydrolase</keyword>
<dbReference type="Gene3D" id="3.30.420.10">
    <property type="entry name" value="Ribonuclease H-like superfamily/Ribonuclease H"/>
    <property type="match status" value="1"/>
</dbReference>